<evidence type="ECO:0000313" key="1">
    <source>
        <dbReference type="EMBL" id="DBA24786.1"/>
    </source>
</evidence>
<dbReference type="AlphaFoldDB" id="A0AAV3AK37"/>
<organism evidence="1 2">
    <name type="scientific">Pyxicephalus adspersus</name>
    <name type="common">African bullfrog</name>
    <dbReference type="NCBI Taxonomy" id="30357"/>
    <lineage>
        <taxon>Eukaryota</taxon>
        <taxon>Metazoa</taxon>
        <taxon>Chordata</taxon>
        <taxon>Craniata</taxon>
        <taxon>Vertebrata</taxon>
        <taxon>Euteleostomi</taxon>
        <taxon>Amphibia</taxon>
        <taxon>Batrachia</taxon>
        <taxon>Anura</taxon>
        <taxon>Neobatrachia</taxon>
        <taxon>Ranoidea</taxon>
        <taxon>Pyxicephalidae</taxon>
        <taxon>Pyxicephalinae</taxon>
        <taxon>Pyxicephalus</taxon>
    </lineage>
</organism>
<proteinExistence type="predicted"/>
<gene>
    <name evidence="1" type="ORF">GDO54_012395</name>
</gene>
<reference evidence="1" key="1">
    <citation type="thesis" date="2020" institute="ProQuest LLC" country="789 East Eisenhower Parkway, Ann Arbor, MI, USA">
        <title>Comparative Genomics and Chromosome Evolution.</title>
        <authorList>
            <person name="Mudd A.B."/>
        </authorList>
    </citation>
    <scope>NUCLEOTIDE SEQUENCE</scope>
    <source>
        <strain evidence="1">1538</strain>
        <tissue evidence="1">Blood</tissue>
    </source>
</reference>
<protein>
    <submittedName>
        <fullName evidence="1">Uncharacterized protein</fullName>
    </submittedName>
</protein>
<name>A0AAV3AK37_PYXAD</name>
<dbReference type="Proteomes" id="UP001181693">
    <property type="component" value="Unassembled WGS sequence"/>
</dbReference>
<comment type="caution">
    <text evidence="1">The sequence shown here is derived from an EMBL/GenBank/DDBJ whole genome shotgun (WGS) entry which is preliminary data.</text>
</comment>
<accession>A0AAV3AK37</accession>
<sequence length="71" mass="8211">MLTIFYFANILIEIVNERQTIQPLHKSHANCTELKLSQAHNLQSLVGSISSFNFRITFIKFKFSAHFLKPS</sequence>
<dbReference type="EMBL" id="DYDO01000005">
    <property type="protein sequence ID" value="DBA24786.1"/>
    <property type="molecule type" value="Genomic_DNA"/>
</dbReference>
<evidence type="ECO:0000313" key="2">
    <source>
        <dbReference type="Proteomes" id="UP001181693"/>
    </source>
</evidence>
<keyword evidence="2" id="KW-1185">Reference proteome</keyword>